<feature type="transmembrane region" description="Helical" evidence="1">
    <location>
        <begin position="239"/>
        <end position="260"/>
    </location>
</feature>
<dbReference type="Gene3D" id="3.30.530.20">
    <property type="match status" value="1"/>
</dbReference>
<proteinExistence type="predicted"/>
<feature type="transmembrane region" description="Helical" evidence="1">
    <location>
        <begin position="154"/>
        <end position="175"/>
    </location>
</feature>
<evidence type="ECO:0000313" key="2">
    <source>
        <dbReference type="EMBL" id="MDC0670598.1"/>
    </source>
</evidence>
<dbReference type="InterPro" id="IPR023393">
    <property type="entry name" value="START-like_dom_sf"/>
</dbReference>
<keyword evidence="1" id="KW-1133">Transmembrane helix</keyword>
<organism evidence="2 3">
    <name type="scientific">Nannocystis radixulma</name>
    <dbReference type="NCBI Taxonomy" id="2995305"/>
    <lineage>
        <taxon>Bacteria</taxon>
        <taxon>Pseudomonadati</taxon>
        <taxon>Myxococcota</taxon>
        <taxon>Polyangia</taxon>
        <taxon>Nannocystales</taxon>
        <taxon>Nannocystaceae</taxon>
        <taxon>Nannocystis</taxon>
    </lineage>
</organism>
<protein>
    <submittedName>
        <fullName evidence="2">SRPBCC family protein</fullName>
    </submittedName>
</protein>
<accession>A0ABT5BAX0</accession>
<feature type="transmembrane region" description="Helical" evidence="1">
    <location>
        <begin position="107"/>
        <end position="128"/>
    </location>
</feature>
<keyword evidence="1" id="KW-0472">Membrane</keyword>
<evidence type="ECO:0000313" key="3">
    <source>
        <dbReference type="Proteomes" id="UP001217838"/>
    </source>
</evidence>
<dbReference type="Pfam" id="PF05656">
    <property type="entry name" value="DUF805"/>
    <property type="match status" value="1"/>
</dbReference>
<dbReference type="CDD" id="cd07821">
    <property type="entry name" value="PYR_PYL_RCAR_like"/>
    <property type="match status" value="1"/>
</dbReference>
<dbReference type="InterPro" id="IPR008523">
    <property type="entry name" value="DUF805"/>
</dbReference>
<dbReference type="Proteomes" id="UP001217838">
    <property type="component" value="Unassembled WGS sequence"/>
</dbReference>
<reference evidence="2 3" key="1">
    <citation type="submission" date="2022-11" db="EMBL/GenBank/DDBJ databases">
        <title>Minimal conservation of predation-associated metabolite biosynthetic gene clusters underscores biosynthetic potential of Myxococcota including descriptions for ten novel species: Archangium lansinium sp. nov., Myxococcus landrumus sp. nov., Nannocystis bai.</title>
        <authorList>
            <person name="Ahearne A."/>
            <person name="Stevens C."/>
            <person name="Dowd S."/>
        </authorList>
    </citation>
    <scope>NUCLEOTIDE SEQUENCE [LARGE SCALE GENOMIC DNA]</scope>
    <source>
        <strain evidence="2 3">NCELM</strain>
    </source>
</reference>
<keyword evidence="3" id="KW-1185">Reference proteome</keyword>
<feature type="transmembrane region" description="Helical" evidence="1">
    <location>
        <begin position="266"/>
        <end position="288"/>
    </location>
</feature>
<comment type="caution">
    <text evidence="2">The sequence shown here is derived from an EMBL/GenBank/DDBJ whole genome shotgun (WGS) entry which is preliminary data.</text>
</comment>
<sequence>MQRSDDPGLLRFLFGMTAPVGRRSYLVTGVALMALKYAIDAGLIYGTTGHVWTPWEFLSPLLSTREAILRGGNAWALLVMLAASLPFTWIGLAMTVRRAEDAGESPLLALLFLVPGVNFALLLALSLWPTAPRPETAVPAKQAPTGAVAPHEGIRAALLGVAFGLVLAVGITLFSTLVLREYGYTLFFITPTLVGACSGYVYNRTRDRGTGATIGVGLLALLMVGGALLLLAIEGALCLLMAAPLAAPLGILGAMIGQALASSARVGGGSIVALVFALPILTAVEAWLPAPLVEREVRTTIVVDAPPAAVWPNVVGFVELDAPPAWIYELGVAYPLRARIEGEGVGAVRHCEFTTGAFVEPITAWEPGRRLAFDVVAQPAPMHELSPYRHVHPPHLDGYFRSRRGEFRLRDLGDGRTELSGSTWYTLDLAPTTYWALWTDALIHGIHRRALAHVARLSERGAVSVPAAIDDVAGVSSGASPRGE</sequence>
<gene>
    <name evidence="2" type="ORF">POL58_22770</name>
</gene>
<evidence type="ECO:0000256" key="1">
    <source>
        <dbReference type="SAM" id="Phobius"/>
    </source>
</evidence>
<feature type="transmembrane region" description="Helical" evidence="1">
    <location>
        <begin position="72"/>
        <end position="95"/>
    </location>
</feature>
<feature type="transmembrane region" description="Helical" evidence="1">
    <location>
        <begin position="182"/>
        <end position="202"/>
    </location>
</feature>
<dbReference type="EMBL" id="JAQNDN010000013">
    <property type="protein sequence ID" value="MDC0670598.1"/>
    <property type="molecule type" value="Genomic_DNA"/>
</dbReference>
<feature type="transmembrane region" description="Helical" evidence="1">
    <location>
        <begin position="214"/>
        <end position="232"/>
    </location>
</feature>
<dbReference type="SUPFAM" id="SSF55961">
    <property type="entry name" value="Bet v1-like"/>
    <property type="match status" value="1"/>
</dbReference>
<dbReference type="RefSeq" id="WP_272000415.1">
    <property type="nucleotide sequence ID" value="NZ_JAQNDN010000013.1"/>
</dbReference>
<keyword evidence="1" id="KW-0812">Transmembrane</keyword>
<name>A0ABT5BAX0_9BACT</name>